<feature type="domain" description="CBU-0592-like" evidence="2">
    <location>
        <begin position="6"/>
        <end position="80"/>
    </location>
</feature>
<dbReference type="EMBL" id="JACCKB010000068">
    <property type="protein sequence ID" value="NYZ69217.1"/>
    <property type="molecule type" value="Genomic_DNA"/>
</dbReference>
<keyword evidence="4" id="KW-1185">Reference proteome</keyword>
<evidence type="ECO:0000259" key="2">
    <source>
        <dbReference type="Pfam" id="PF26604"/>
    </source>
</evidence>
<keyword evidence="1" id="KW-1133">Transmembrane helix</keyword>
<dbReference type="RefSeq" id="WP_180571214.1">
    <property type="nucleotide sequence ID" value="NZ_JACCKB010000068.1"/>
</dbReference>
<evidence type="ECO:0000313" key="3">
    <source>
        <dbReference type="EMBL" id="NYZ69217.1"/>
    </source>
</evidence>
<accession>A0A853III5</accession>
<dbReference type="NCBIfam" id="NF047864">
    <property type="entry name" value="CBU_0592_membra"/>
    <property type="match status" value="1"/>
</dbReference>
<evidence type="ECO:0000256" key="1">
    <source>
        <dbReference type="SAM" id="Phobius"/>
    </source>
</evidence>
<organism evidence="3 4">
    <name type="scientific">Spartinivicinus marinus</name>
    <dbReference type="NCBI Taxonomy" id="2994442"/>
    <lineage>
        <taxon>Bacteria</taxon>
        <taxon>Pseudomonadati</taxon>
        <taxon>Pseudomonadota</taxon>
        <taxon>Gammaproteobacteria</taxon>
        <taxon>Oceanospirillales</taxon>
        <taxon>Zooshikellaceae</taxon>
        <taxon>Spartinivicinus</taxon>
    </lineage>
</organism>
<name>A0A853III5_9GAMM</name>
<comment type="caution">
    <text evidence="3">The sequence shown here is derived from an EMBL/GenBank/DDBJ whole genome shotgun (WGS) entry which is preliminary data.</text>
</comment>
<feature type="transmembrane region" description="Helical" evidence="1">
    <location>
        <begin position="33"/>
        <end position="53"/>
    </location>
</feature>
<dbReference type="Proteomes" id="UP000569732">
    <property type="component" value="Unassembled WGS sequence"/>
</dbReference>
<dbReference type="InterPro" id="IPR058058">
    <property type="entry name" value="CBU_0592-like"/>
</dbReference>
<sequence>MNYYWYDLVGNIGVFLILLCYLFIQMNKLNNDSLVYSLGNLIGAILILISLYFDFNLSAVIIEGAWALISIYGVIQWYKKSH</sequence>
<dbReference type="AlphaFoldDB" id="A0A853III5"/>
<evidence type="ECO:0000313" key="4">
    <source>
        <dbReference type="Proteomes" id="UP000569732"/>
    </source>
</evidence>
<protein>
    <recommendedName>
        <fullName evidence="2">CBU-0592-like domain-containing protein</fullName>
    </recommendedName>
</protein>
<dbReference type="Pfam" id="PF26604">
    <property type="entry name" value="CBU_0592"/>
    <property type="match status" value="1"/>
</dbReference>
<proteinExistence type="predicted"/>
<reference evidence="3 4" key="1">
    <citation type="submission" date="2020-07" db="EMBL/GenBank/DDBJ databases">
        <title>Endozoicomonas sp. nov., isolated from sediment.</title>
        <authorList>
            <person name="Gu T."/>
        </authorList>
    </citation>
    <scope>NUCLEOTIDE SEQUENCE [LARGE SCALE GENOMIC DNA]</scope>
    <source>
        <strain evidence="3 4">SM1973</strain>
    </source>
</reference>
<feature type="transmembrane region" description="Helical" evidence="1">
    <location>
        <begin position="6"/>
        <end position="24"/>
    </location>
</feature>
<keyword evidence="1" id="KW-0472">Membrane</keyword>
<feature type="transmembrane region" description="Helical" evidence="1">
    <location>
        <begin position="59"/>
        <end position="78"/>
    </location>
</feature>
<keyword evidence="1" id="KW-0812">Transmembrane</keyword>
<gene>
    <name evidence="3" type="ORF">H0A36_24675</name>
</gene>